<accession>V4RKA5</accession>
<dbReference type="NCBIfam" id="TIGR00684">
    <property type="entry name" value="narJ"/>
    <property type="match status" value="1"/>
</dbReference>
<gene>
    <name evidence="2" type="ORF">N177_1592</name>
</gene>
<dbReference type="PATRIC" id="fig|631454.5.peg.1573"/>
<keyword evidence="3" id="KW-1185">Reference proteome</keyword>
<dbReference type="AlphaFoldDB" id="V4RKA5"/>
<dbReference type="GO" id="GO:0016491">
    <property type="term" value="F:oxidoreductase activity"/>
    <property type="evidence" value="ECO:0007669"/>
    <property type="project" value="UniProtKB-KW"/>
</dbReference>
<proteinExistence type="predicted"/>
<dbReference type="Gene3D" id="1.10.3480.10">
    <property type="entry name" value="TorD-like"/>
    <property type="match status" value="1"/>
</dbReference>
<dbReference type="PANTHER" id="PTHR43680:SF2">
    <property type="entry name" value="NITRATE REDUCTASE MOLYBDENUM COFACTOR ASSEMBLY CHAPERONE NARJ"/>
    <property type="match status" value="1"/>
</dbReference>
<dbReference type="Pfam" id="PF02613">
    <property type="entry name" value="Nitrate_red_del"/>
    <property type="match status" value="1"/>
</dbReference>
<evidence type="ECO:0000313" key="3">
    <source>
        <dbReference type="Proteomes" id="UP000017819"/>
    </source>
</evidence>
<dbReference type="STRING" id="631454.N177_1592"/>
<sequence>MAMTFKALSALLSYPTEDLQAALPRIREVLREEGLLGRRERRALEVLISELETADLYDAQERYCLLFDRSRSLSLHLFEHVHGESRDRGQAMVDLLRHYEEHGFRVTAKELPDFVPLFLEFLSLLPEAEARALLAEPAEILGGLEERLAKRRSPYAAVFKALASIARLPVSGGRRELAACGADEVAWADEADVAWVEDPQDLKALDAEWEETSVTFGPGEAGGDACSRDRLMTRLRAAARSVVQPRAE</sequence>
<keyword evidence="1" id="KW-0534">Nitrate assimilation</keyword>
<name>V4RKA5_9HYPH</name>
<dbReference type="InterPro" id="IPR036411">
    <property type="entry name" value="TorD-like_sf"/>
</dbReference>
<dbReference type="InterPro" id="IPR003765">
    <property type="entry name" value="NO3_reductase_chaperone_NarJ"/>
</dbReference>
<dbReference type="EMBL" id="AWXZ01000018">
    <property type="protein sequence ID" value="ESR25759.1"/>
    <property type="molecule type" value="Genomic_DNA"/>
</dbReference>
<dbReference type="GO" id="GO:0042128">
    <property type="term" value="P:nitrate assimilation"/>
    <property type="evidence" value="ECO:0007669"/>
    <property type="project" value="UniProtKB-KW"/>
</dbReference>
<dbReference type="GO" id="GO:0016530">
    <property type="term" value="F:metallochaperone activity"/>
    <property type="evidence" value="ECO:0007669"/>
    <property type="project" value="TreeGrafter"/>
</dbReference>
<evidence type="ECO:0000313" key="2">
    <source>
        <dbReference type="EMBL" id="ESR25759.1"/>
    </source>
</evidence>
<organism evidence="2 3">
    <name type="scientific">Lutibaculum baratangense AMV1</name>
    <dbReference type="NCBI Taxonomy" id="631454"/>
    <lineage>
        <taxon>Bacteria</taxon>
        <taxon>Pseudomonadati</taxon>
        <taxon>Pseudomonadota</taxon>
        <taxon>Alphaproteobacteria</taxon>
        <taxon>Hyphomicrobiales</taxon>
        <taxon>Tepidamorphaceae</taxon>
        <taxon>Lutibaculum</taxon>
    </lineage>
</organism>
<dbReference type="eggNOG" id="COG2180">
    <property type="taxonomic scope" value="Bacteria"/>
</dbReference>
<reference evidence="2 3" key="1">
    <citation type="journal article" date="2014" name="Genome Announc.">
        <title>Draft Genome Sequence of Lutibaculum baratangense Strain AMV1T, Isolated from a Mud Volcano in Andamans, India.</title>
        <authorList>
            <person name="Singh A."/>
            <person name="Sreenivas A."/>
            <person name="Sathyanarayana Reddy G."/>
            <person name="Pinnaka A.K."/>
            <person name="Shivaji S."/>
        </authorList>
    </citation>
    <scope>NUCLEOTIDE SEQUENCE [LARGE SCALE GENOMIC DNA]</scope>
    <source>
        <strain evidence="2 3">AMV1</strain>
    </source>
</reference>
<keyword evidence="2" id="KW-0560">Oxidoreductase</keyword>
<dbReference type="OrthoDB" id="8478585at2"/>
<dbReference type="EC" id="1.7.99.4" evidence="2"/>
<dbReference type="InterPro" id="IPR020945">
    <property type="entry name" value="DMSO/NO3_reduct_chaperone"/>
</dbReference>
<dbReference type="PANTHER" id="PTHR43680">
    <property type="entry name" value="NITRATE REDUCTASE MOLYBDENUM COFACTOR ASSEMBLY CHAPERONE"/>
    <property type="match status" value="1"/>
</dbReference>
<dbReference type="GO" id="GO:0051082">
    <property type="term" value="F:unfolded protein binding"/>
    <property type="evidence" value="ECO:0007669"/>
    <property type="project" value="InterPro"/>
</dbReference>
<protein>
    <submittedName>
        <fullName evidence="2">Respiratory nitrate reductase delta chain</fullName>
        <ecNumber evidence="2">1.7.99.4</ecNumber>
    </submittedName>
</protein>
<evidence type="ECO:0000256" key="1">
    <source>
        <dbReference type="ARBA" id="ARBA00023063"/>
    </source>
</evidence>
<dbReference type="GO" id="GO:0051131">
    <property type="term" value="P:chaperone-mediated protein complex assembly"/>
    <property type="evidence" value="ECO:0007669"/>
    <property type="project" value="InterPro"/>
</dbReference>
<dbReference type="Proteomes" id="UP000017819">
    <property type="component" value="Unassembled WGS sequence"/>
</dbReference>
<dbReference type="SUPFAM" id="SSF89155">
    <property type="entry name" value="TorD-like"/>
    <property type="match status" value="1"/>
</dbReference>
<dbReference type="RefSeq" id="WP_023431734.1">
    <property type="nucleotide sequence ID" value="NZ_AWXZ01000018.1"/>
</dbReference>
<comment type="caution">
    <text evidence="2">The sequence shown here is derived from an EMBL/GenBank/DDBJ whole genome shotgun (WGS) entry which is preliminary data.</text>
</comment>